<gene>
    <name evidence="4" type="ORF">BP6252_13694</name>
</gene>
<evidence type="ECO:0000256" key="2">
    <source>
        <dbReference type="SAM" id="SignalP"/>
    </source>
</evidence>
<dbReference type="PANTHER" id="PTHR45964">
    <property type="entry name" value="WSCD FAMILY MEMBER CG9164"/>
    <property type="match status" value="1"/>
</dbReference>
<dbReference type="Proteomes" id="UP000256645">
    <property type="component" value="Unassembled WGS sequence"/>
</dbReference>
<dbReference type="InterPro" id="IPR051589">
    <property type="entry name" value="Sialate-O-sulfotransferase"/>
</dbReference>
<evidence type="ECO:0000259" key="3">
    <source>
        <dbReference type="PROSITE" id="PS51212"/>
    </source>
</evidence>
<accession>A0A3D8Q6Z9</accession>
<evidence type="ECO:0000313" key="4">
    <source>
        <dbReference type="EMBL" id="RDW57612.1"/>
    </source>
</evidence>
<feature type="signal peptide" evidence="2">
    <location>
        <begin position="1"/>
        <end position="21"/>
    </location>
</feature>
<dbReference type="SMART" id="SM00321">
    <property type="entry name" value="WSC"/>
    <property type="match status" value="2"/>
</dbReference>
<name>A0A3D8Q6Z9_9HELO</name>
<feature type="domain" description="WSC" evidence="3">
    <location>
        <begin position="40"/>
        <end position="133"/>
    </location>
</feature>
<evidence type="ECO:0000256" key="1">
    <source>
        <dbReference type="ARBA" id="ARBA00022737"/>
    </source>
</evidence>
<protein>
    <recommendedName>
        <fullName evidence="3">WSC domain-containing protein</fullName>
    </recommendedName>
</protein>
<feature type="chain" id="PRO_5017800323" description="WSC domain-containing protein" evidence="2">
    <location>
        <begin position="22"/>
        <end position="246"/>
    </location>
</feature>
<proteinExistence type="predicted"/>
<reference evidence="4 5" key="1">
    <citation type="journal article" date="2018" name="IMA Fungus">
        <title>IMA Genome-F 9: Draft genome sequence of Annulohypoxylon stygium, Aspergillus mulundensis, Berkeleyomyces basicola (syn. Thielaviopsis basicola), Ceratocystis smalleyi, two Cercospora beticola strains, Coleophoma cylindrospora, Fusarium fracticaudum, Phialophora cf. hyalina, and Morchella septimelata.</title>
        <authorList>
            <person name="Wingfield B.D."/>
            <person name="Bills G.F."/>
            <person name="Dong Y."/>
            <person name="Huang W."/>
            <person name="Nel W.J."/>
            <person name="Swalarsk-Parry B.S."/>
            <person name="Vaghefi N."/>
            <person name="Wilken P.M."/>
            <person name="An Z."/>
            <person name="de Beer Z.W."/>
            <person name="De Vos L."/>
            <person name="Chen L."/>
            <person name="Duong T.A."/>
            <person name="Gao Y."/>
            <person name="Hammerbacher A."/>
            <person name="Kikkert J.R."/>
            <person name="Li Y."/>
            <person name="Li H."/>
            <person name="Li K."/>
            <person name="Li Q."/>
            <person name="Liu X."/>
            <person name="Ma X."/>
            <person name="Naidoo K."/>
            <person name="Pethybridge S.J."/>
            <person name="Sun J."/>
            <person name="Steenkamp E.T."/>
            <person name="van der Nest M.A."/>
            <person name="van Wyk S."/>
            <person name="Wingfield M.J."/>
            <person name="Xiong C."/>
            <person name="Yue Q."/>
            <person name="Zhang X."/>
        </authorList>
    </citation>
    <scope>NUCLEOTIDE SEQUENCE [LARGE SCALE GENOMIC DNA]</scope>
    <source>
        <strain evidence="4 5">BP6252</strain>
    </source>
</reference>
<organism evidence="4 5">
    <name type="scientific">Coleophoma cylindrospora</name>
    <dbReference type="NCBI Taxonomy" id="1849047"/>
    <lineage>
        <taxon>Eukaryota</taxon>
        <taxon>Fungi</taxon>
        <taxon>Dikarya</taxon>
        <taxon>Ascomycota</taxon>
        <taxon>Pezizomycotina</taxon>
        <taxon>Leotiomycetes</taxon>
        <taxon>Helotiales</taxon>
        <taxon>Dermateaceae</taxon>
        <taxon>Coleophoma</taxon>
    </lineage>
</organism>
<dbReference type="STRING" id="1849047.A0A3D8Q6Z9"/>
<dbReference type="PROSITE" id="PS51212">
    <property type="entry name" value="WSC"/>
    <property type="match status" value="2"/>
</dbReference>
<keyword evidence="2" id="KW-0732">Signal</keyword>
<evidence type="ECO:0000313" key="5">
    <source>
        <dbReference type="Proteomes" id="UP000256645"/>
    </source>
</evidence>
<dbReference type="AlphaFoldDB" id="A0A3D8Q6Z9"/>
<dbReference type="EMBL" id="PDLM01000019">
    <property type="protein sequence ID" value="RDW57612.1"/>
    <property type="molecule type" value="Genomic_DNA"/>
</dbReference>
<sequence>MKASFVSSIAVIFAAIGGVYAQNSTSTSCAAISTPSPAGPYVYYGCMTESSFSRTLNLATTENATMTPEFCASFCSSQGYPVMGLEYGEECYCGTYPTGDSTTAPQSDCNMECTGDASQLCGGSDRLNVYTLQNYTRPTIPRMADGYIYAGCYTDDTSNRALGLASLVDYTSMTVEKCATFCSGKGYSMFGLEYAGECWCGNSISTGNTIAPNQDAECTSTCPGDETELACGAANRLNVYLILLSA</sequence>
<dbReference type="OrthoDB" id="5985073at2759"/>
<dbReference type="Pfam" id="PF01822">
    <property type="entry name" value="WSC"/>
    <property type="match status" value="2"/>
</dbReference>
<keyword evidence="5" id="KW-1185">Reference proteome</keyword>
<comment type="caution">
    <text evidence="4">The sequence shown here is derived from an EMBL/GenBank/DDBJ whole genome shotgun (WGS) entry which is preliminary data.</text>
</comment>
<dbReference type="InterPro" id="IPR002889">
    <property type="entry name" value="WSC_carb-bd"/>
</dbReference>
<feature type="domain" description="WSC" evidence="3">
    <location>
        <begin position="146"/>
        <end position="243"/>
    </location>
</feature>
<dbReference type="PANTHER" id="PTHR45964:SF9">
    <property type="entry name" value="SULFOTRANSFERASE"/>
    <property type="match status" value="1"/>
</dbReference>
<dbReference type="PROSITE" id="PS51257">
    <property type="entry name" value="PROKAR_LIPOPROTEIN"/>
    <property type="match status" value="1"/>
</dbReference>
<keyword evidence="1" id="KW-0677">Repeat</keyword>